<name>A0A222WJ72_9BACL</name>
<dbReference type="Gene3D" id="3.10.310.40">
    <property type="match status" value="1"/>
</dbReference>
<dbReference type="InterPro" id="IPR018163">
    <property type="entry name" value="Thr/Ala-tRNA-synth_IIc_edit"/>
</dbReference>
<dbReference type="SUPFAM" id="SSF55186">
    <property type="entry name" value="ThrRS/AlaRS common domain"/>
    <property type="match status" value="1"/>
</dbReference>
<keyword evidence="4" id="KW-0862">Zinc</keyword>
<dbReference type="EMBL" id="CP020028">
    <property type="protein sequence ID" value="ASR45843.1"/>
    <property type="molecule type" value="Genomic_DNA"/>
</dbReference>
<proteinExistence type="predicted"/>
<organism evidence="7 8">
    <name type="scientific">Paenibacillus kribbensis</name>
    <dbReference type="NCBI Taxonomy" id="172713"/>
    <lineage>
        <taxon>Bacteria</taxon>
        <taxon>Bacillati</taxon>
        <taxon>Bacillota</taxon>
        <taxon>Bacilli</taxon>
        <taxon>Bacillales</taxon>
        <taxon>Paenibacillaceae</taxon>
        <taxon>Paenibacillus</taxon>
    </lineage>
</organism>
<dbReference type="GO" id="GO:0005524">
    <property type="term" value="F:ATP binding"/>
    <property type="evidence" value="ECO:0007669"/>
    <property type="project" value="InterPro"/>
</dbReference>
<evidence type="ECO:0000313" key="8">
    <source>
        <dbReference type="Proteomes" id="UP000214666"/>
    </source>
</evidence>
<dbReference type="InterPro" id="IPR012947">
    <property type="entry name" value="tRNA_SAD"/>
</dbReference>
<comment type="subcellular location">
    <subcellularLocation>
        <location evidence="2">Cytoplasm</location>
    </subcellularLocation>
</comment>
<dbReference type="KEGG" id="pkb:B4V02_03580"/>
<dbReference type="Proteomes" id="UP000214666">
    <property type="component" value="Chromosome"/>
</dbReference>
<feature type="coiled-coil region" evidence="5">
    <location>
        <begin position="251"/>
        <end position="285"/>
    </location>
</feature>
<dbReference type="GO" id="GO:0002161">
    <property type="term" value="F:aminoacyl-tRNA deacylase activity"/>
    <property type="evidence" value="ECO:0007669"/>
    <property type="project" value="UniProtKB-ARBA"/>
</dbReference>
<evidence type="ECO:0000256" key="4">
    <source>
        <dbReference type="ARBA" id="ARBA00022833"/>
    </source>
</evidence>
<dbReference type="OrthoDB" id="9812949at2"/>
<dbReference type="AlphaFoldDB" id="A0A222WJ72"/>
<dbReference type="GO" id="GO:0046872">
    <property type="term" value="F:metal ion binding"/>
    <property type="evidence" value="ECO:0007669"/>
    <property type="project" value="UniProtKB-KW"/>
</dbReference>
<dbReference type="PANTHER" id="PTHR43462">
    <property type="entry name" value="ALANYL-TRNA EDITING PROTEIN"/>
    <property type="match status" value="1"/>
</dbReference>
<dbReference type="PROSITE" id="PS50860">
    <property type="entry name" value="AA_TRNA_LIGASE_II_ALA"/>
    <property type="match status" value="1"/>
</dbReference>
<dbReference type="Gene3D" id="3.30.980.10">
    <property type="entry name" value="Threonyl-trna Synthetase, Chain A, domain 2"/>
    <property type="match status" value="1"/>
</dbReference>
<dbReference type="InterPro" id="IPR018165">
    <property type="entry name" value="Ala-tRNA-synth_IIc_core"/>
</dbReference>
<reference evidence="7 8" key="1">
    <citation type="submission" date="2017-03" db="EMBL/GenBank/DDBJ databases">
        <title>Complete genome sequence of Paenibacillus Kribbensis producing bioflocculants.</title>
        <authorList>
            <person name="Lee H.-G."/>
            <person name="Oh H.-M."/>
        </authorList>
    </citation>
    <scope>NUCLEOTIDE SEQUENCE [LARGE SCALE GENOMIC DNA]</scope>
    <source>
        <strain evidence="7 8">AM49</strain>
    </source>
</reference>
<keyword evidence="3" id="KW-0479">Metal-binding</keyword>
<dbReference type="RefSeq" id="WP_094153769.1">
    <property type="nucleotide sequence ID" value="NZ_CP020028.1"/>
</dbReference>
<accession>A0A222WJ72</accession>
<protein>
    <submittedName>
        <fullName evidence="7">Hydrolase</fullName>
    </submittedName>
</protein>
<evidence type="ECO:0000256" key="2">
    <source>
        <dbReference type="ARBA" id="ARBA00004496"/>
    </source>
</evidence>
<keyword evidence="8" id="KW-1185">Reference proteome</keyword>
<keyword evidence="7" id="KW-0378">Hydrolase</keyword>
<evidence type="ECO:0000256" key="5">
    <source>
        <dbReference type="SAM" id="Coils"/>
    </source>
</evidence>
<gene>
    <name evidence="7" type="ORF">B4V02_03580</name>
</gene>
<dbReference type="STRING" id="172713.GCA_001705305_05496"/>
<dbReference type="InterPro" id="IPR051335">
    <property type="entry name" value="Alanyl-tRNA_Editing_Enzymes"/>
</dbReference>
<dbReference type="GO" id="GO:0003676">
    <property type="term" value="F:nucleic acid binding"/>
    <property type="evidence" value="ECO:0007669"/>
    <property type="project" value="InterPro"/>
</dbReference>
<dbReference type="GO" id="GO:0005737">
    <property type="term" value="C:cytoplasm"/>
    <property type="evidence" value="ECO:0007669"/>
    <property type="project" value="UniProtKB-SubCell"/>
</dbReference>
<dbReference type="GO" id="GO:0006419">
    <property type="term" value="P:alanyl-tRNA aminoacylation"/>
    <property type="evidence" value="ECO:0007669"/>
    <property type="project" value="InterPro"/>
</dbReference>
<keyword evidence="5" id="KW-0175">Coiled coil</keyword>
<evidence type="ECO:0000259" key="6">
    <source>
        <dbReference type="PROSITE" id="PS50860"/>
    </source>
</evidence>
<comment type="cofactor">
    <cofactor evidence="1">
        <name>Zn(2+)</name>
        <dbReference type="ChEBI" id="CHEBI:29105"/>
    </cofactor>
</comment>
<dbReference type="SUPFAM" id="SSF50447">
    <property type="entry name" value="Translation proteins"/>
    <property type="match status" value="1"/>
</dbReference>
<evidence type="ECO:0000256" key="1">
    <source>
        <dbReference type="ARBA" id="ARBA00001947"/>
    </source>
</evidence>
<dbReference type="PANTHER" id="PTHR43462:SF1">
    <property type="entry name" value="ALANYL-TRNA EDITING PROTEIN AARSD1"/>
    <property type="match status" value="1"/>
</dbReference>
<dbReference type="Gene3D" id="2.40.30.130">
    <property type="match status" value="1"/>
</dbReference>
<dbReference type="SMART" id="SM00863">
    <property type="entry name" value="tRNA_SAD"/>
    <property type="match status" value="1"/>
</dbReference>
<dbReference type="InterPro" id="IPR009000">
    <property type="entry name" value="Transl_B-barrel_sf"/>
</dbReference>
<dbReference type="GO" id="GO:0004813">
    <property type="term" value="F:alanine-tRNA ligase activity"/>
    <property type="evidence" value="ECO:0007669"/>
    <property type="project" value="InterPro"/>
</dbReference>
<sequence length="391" mass="44151">MTTKLYYTTPNLTEWDTHITQSMERDGTFFVMLEETAFYPNGGGQPCDTGTIQGIRVLDVVLEDGDIWHQVERLPEEGKVACQLDWERRFDHMQQHSGQHLLSAVCLELLGARTESFHLGQEYATIDVNCSDITPAQLSAIEQEVNHQIYSNRSIKSYFVTHEQLKDIPLVKTPKVTENIRIVEIEGIEYNACGGTHVAQTGEIGMIKCLKWEKQKGMARIHFKCGARALQDFNEGVRILDVLSAKFNTGRKDILTRFEKWEQEHKQLRAQMELLQEENASYQAKELLSAVQGHVLAHMFEQKSFQEVQQMAAKLTAEHDLLVLLATTADNKIILAHNGTQAVACGAFFKENLGAFQGKGGGSNQSAQAAFPSREDLLSFFETAQRQFVQR</sequence>
<feature type="domain" description="Alanyl-transfer RNA synthetases family profile" evidence="6">
    <location>
        <begin position="1"/>
        <end position="235"/>
    </location>
</feature>
<evidence type="ECO:0000256" key="3">
    <source>
        <dbReference type="ARBA" id="ARBA00022723"/>
    </source>
</evidence>
<dbReference type="Pfam" id="PF07973">
    <property type="entry name" value="tRNA_SAD"/>
    <property type="match status" value="1"/>
</dbReference>
<evidence type="ECO:0000313" key="7">
    <source>
        <dbReference type="EMBL" id="ASR45843.1"/>
    </source>
</evidence>